<geneLocation type="plasmid" evidence="1 2">
    <name>C</name>
</geneLocation>
<gene>
    <name evidence="1" type="ORF">SAMCFNEI73_pC0023</name>
</gene>
<keyword evidence="1" id="KW-0614">Plasmid</keyword>
<dbReference type="InterPro" id="IPR032710">
    <property type="entry name" value="NTF2-like_dom_sf"/>
</dbReference>
<dbReference type="KEGG" id="same:SAMCFNEI73_pC0023"/>
<dbReference type="Proteomes" id="UP000182306">
    <property type="component" value="Plasmid C"/>
</dbReference>
<proteinExistence type="predicted"/>
<dbReference type="CDD" id="cd00531">
    <property type="entry name" value="NTF2_like"/>
    <property type="match status" value="1"/>
</dbReference>
<evidence type="ECO:0000313" key="1">
    <source>
        <dbReference type="EMBL" id="APG93748.1"/>
    </source>
</evidence>
<dbReference type="InterPro" id="IPR011944">
    <property type="entry name" value="Steroid_delta5-4_isomerase"/>
</dbReference>
<dbReference type="NCBIfam" id="TIGR02246">
    <property type="entry name" value="SgcJ/EcaC family oxidoreductase"/>
    <property type="match status" value="1"/>
</dbReference>
<dbReference type="RefSeq" id="WP_037390027.1">
    <property type="nucleotide sequence ID" value="NZ_CP013110.1"/>
</dbReference>
<sequence>MTQSSENIRGEIQRANDEWNSAFNSGNADAVAALYAPDAVVLPSTHAVIRGASAIEDFWNGLISAGVKDHRIEMVDAQSGGDIAYAIGKWSASAPGEGSEAQRYEGTVVTVFRRQGDGSWKACLHTWN</sequence>
<accession>A0A1L3LUI3</accession>
<evidence type="ECO:0000313" key="2">
    <source>
        <dbReference type="Proteomes" id="UP000182306"/>
    </source>
</evidence>
<dbReference type="AlphaFoldDB" id="A0A1L3LUI3"/>
<protein>
    <submittedName>
        <fullName evidence="1">Signal peptide protein</fullName>
    </submittedName>
</protein>
<dbReference type="EMBL" id="CP013110">
    <property type="protein sequence ID" value="APG93748.1"/>
    <property type="molecule type" value="Genomic_DNA"/>
</dbReference>
<reference evidence="1 2" key="1">
    <citation type="submission" date="2015-10" db="EMBL/GenBank/DDBJ databases">
        <title>Genomic differences between typical nodule nitrogen-fixing rhizobial strains and those coming from bean seeds.</title>
        <authorList>
            <person name="Peralta H."/>
            <person name="Aguilar-Vera A."/>
            <person name="Diaz R."/>
            <person name="Mora Y."/>
            <person name="Martinez-Batallar G."/>
            <person name="Salazar E."/>
            <person name="Vargas-Lagunas C."/>
            <person name="Encarnacion S."/>
            <person name="Girard L."/>
            <person name="Mora J."/>
        </authorList>
    </citation>
    <scope>NUCLEOTIDE SEQUENCE [LARGE SCALE GENOMIC DNA]</scope>
    <source>
        <strain evidence="1 2">CFNEI 73</strain>
        <plasmid evidence="1 2">C</plasmid>
    </source>
</reference>
<dbReference type="Gene3D" id="3.10.450.50">
    <property type="match status" value="1"/>
</dbReference>
<organism evidence="1 2">
    <name type="scientific">Sinorhizobium americanum</name>
    <dbReference type="NCBI Taxonomy" id="194963"/>
    <lineage>
        <taxon>Bacteria</taxon>
        <taxon>Pseudomonadati</taxon>
        <taxon>Pseudomonadota</taxon>
        <taxon>Alphaproteobacteria</taxon>
        <taxon>Hyphomicrobiales</taxon>
        <taxon>Rhizobiaceae</taxon>
        <taxon>Sinorhizobium/Ensifer group</taxon>
        <taxon>Sinorhizobium</taxon>
    </lineage>
</organism>
<dbReference type="OrthoDB" id="1633822at2"/>
<name>A0A1L3LUI3_9HYPH</name>
<keyword evidence="2" id="KW-1185">Reference proteome</keyword>
<dbReference type="SUPFAM" id="SSF54427">
    <property type="entry name" value="NTF2-like"/>
    <property type="match status" value="1"/>
</dbReference>
<dbReference type="InterPro" id="IPR037401">
    <property type="entry name" value="SnoaL-like"/>
</dbReference>
<dbReference type="Pfam" id="PF12680">
    <property type="entry name" value="SnoaL_2"/>
    <property type="match status" value="1"/>
</dbReference>